<dbReference type="SUPFAM" id="SSF53822">
    <property type="entry name" value="Periplasmic binding protein-like I"/>
    <property type="match status" value="1"/>
</dbReference>
<dbReference type="InterPro" id="IPR028081">
    <property type="entry name" value="Leu-bd"/>
</dbReference>
<name>A0A2N3VKS4_9NOCA</name>
<evidence type="ECO:0000256" key="2">
    <source>
        <dbReference type="ARBA" id="ARBA00022729"/>
    </source>
</evidence>
<evidence type="ECO:0000313" key="5">
    <source>
        <dbReference type="EMBL" id="PKV82210.1"/>
    </source>
</evidence>
<feature type="chain" id="PRO_5038333269" evidence="3">
    <location>
        <begin position="18"/>
        <end position="458"/>
    </location>
</feature>
<evidence type="ECO:0000313" key="6">
    <source>
        <dbReference type="Proteomes" id="UP000233766"/>
    </source>
</evidence>
<dbReference type="PANTHER" id="PTHR47235">
    <property type="entry name" value="BLR6548 PROTEIN"/>
    <property type="match status" value="1"/>
</dbReference>
<gene>
    <name evidence="5" type="ORF">ATK86_6696</name>
</gene>
<proteinExistence type="inferred from homology"/>
<dbReference type="Gene3D" id="3.40.50.2300">
    <property type="match status" value="2"/>
</dbReference>
<feature type="domain" description="Leucine-binding protein" evidence="4">
    <location>
        <begin position="81"/>
        <end position="413"/>
    </location>
</feature>
<reference evidence="5 6" key="1">
    <citation type="submission" date="2017-12" db="EMBL/GenBank/DDBJ databases">
        <title>Sequencing the genomes of 1000 Actinobacteria strains.</title>
        <authorList>
            <person name="Klenk H.-P."/>
        </authorList>
    </citation>
    <scope>NUCLEOTIDE SEQUENCE [LARGE SCALE GENOMIC DNA]</scope>
    <source>
        <strain evidence="5 6">DSM 44489</strain>
    </source>
</reference>
<evidence type="ECO:0000256" key="1">
    <source>
        <dbReference type="ARBA" id="ARBA00010062"/>
    </source>
</evidence>
<keyword evidence="2 3" id="KW-0732">Signal</keyword>
<dbReference type="RefSeq" id="WP_245914935.1">
    <property type="nucleotide sequence ID" value="NZ_PJMW01000002.1"/>
</dbReference>
<protein>
    <submittedName>
        <fullName evidence="5">ABC-type branched-subunit amino acid transport system substrate-binding protein</fullName>
    </submittedName>
</protein>
<comment type="similarity">
    <text evidence="1">Belongs to the leucine-binding protein family.</text>
</comment>
<dbReference type="EMBL" id="PJMW01000002">
    <property type="protein sequence ID" value="PKV82210.1"/>
    <property type="molecule type" value="Genomic_DNA"/>
</dbReference>
<dbReference type="Proteomes" id="UP000233766">
    <property type="component" value="Unassembled WGS sequence"/>
</dbReference>
<feature type="signal peptide" evidence="3">
    <location>
        <begin position="1"/>
        <end position="17"/>
    </location>
</feature>
<dbReference type="PROSITE" id="PS51257">
    <property type="entry name" value="PROKAR_LIPOPROTEIN"/>
    <property type="match status" value="1"/>
</dbReference>
<sequence>MRSQRILVALMATTLLVAGCSGRTGSGVEESAAPGGKAVTSDFGDLTGVCRSGTSTSSPAQGVSAQQIEVGVFTDMGFTKNPELVDVAKVFTSWCNDNGGINGRKVAFNVRDAKLLEVRQRMLEACREDFALVGGSAALDSLGVKDRLSCTLPEFPSQVSQVENTGSDLQVGSGASSARPYDTYTGMHQWLFKEAYPASAAAVGIIVADSPVVKSMADRYGESLPAEGATLIYNDLYPAAGVSDWTPYAQSIKAKGVKGLIFLGDFRSLAKLEDVLTSMDYKLDWVDVTSNAYTPAFLELARTSLATQNNFADLSGTVPLESADSAPAVQRAKELFARYAPDAKLTYNGLRSLVQWLLFAKAASSCGDNLTRSCVVEAARKETAWTAGGLQAPADMSTHTVPPKCFNVMKATAQGWTIADFEPDTGHFRCDVKPYVYTKDYGRPLTLADVGKSMSDVK</sequence>
<evidence type="ECO:0000259" key="4">
    <source>
        <dbReference type="Pfam" id="PF13458"/>
    </source>
</evidence>
<comment type="caution">
    <text evidence="5">The sequence shown here is derived from an EMBL/GenBank/DDBJ whole genome shotgun (WGS) entry which is preliminary data.</text>
</comment>
<dbReference type="InterPro" id="IPR028082">
    <property type="entry name" value="Peripla_BP_I"/>
</dbReference>
<dbReference type="Pfam" id="PF13458">
    <property type="entry name" value="Peripla_BP_6"/>
    <property type="match status" value="1"/>
</dbReference>
<accession>A0A2N3VKS4</accession>
<dbReference type="PANTHER" id="PTHR47235:SF1">
    <property type="entry name" value="BLR6548 PROTEIN"/>
    <property type="match status" value="1"/>
</dbReference>
<organism evidence="5 6">
    <name type="scientific">Nocardia fluminea</name>
    <dbReference type="NCBI Taxonomy" id="134984"/>
    <lineage>
        <taxon>Bacteria</taxon>
        <taxon>Bacillati</taxon>
        <taxon>Actinomycetota</taxon>
        <taxon>Actinomycetes</taxon>
        <taxon>Mycobacteriales</taxon>
        <taxon>Nocardiaceae</taxon>
        <taxon>Nocardia</taxon>
    </lineage>
</organism>
<keyword evidence="6" id="KW-1185">Reference proteome</keyword>
<dbReference type="AlphaFoldDB" id="A0A2N3VKS4"/>
<evidence type="ECO:0000256" key="3">
    <source>
        <dbReference type="SAM" id="SignalP"/>
    </source>
</evidence>